<dbReference type="HOGENOM" id="CLU_1617056_0_0_0"/>
<gene>
    <name evidence="1" type="ordered locus">Marpi_1628</name>
</gene>
<proteinExistence type="predicted"/>
<dbReference type="AlphaFoldDB" id="H2J500"/>
<accession>H2J500</accession>
<evidence type="ECO:0000313" key="2">
    <source>
        <dbReference type="Proteomes" id="UP000007161"/>
    </source>
</evidence>
<sequence>MEVSLITNLSKEVQEIAYIQSGVVISVLKYGNDEKMGQVFCEDDYFGLDSLIFGLNIIDYYKVGKTRFKKDSYSLFRDLLKDPNYMEQFFFNLKIIFMEIASFMKKPEEEILLLNLKKLHNRSQKIKGLPKEFVLTYISQDKIQKLLSSELITEDEELYYYNPK</sequence>
<name>H2J500_MARPK</name>
<keyword evidence="2" id="KW-1185">Reference proteome</keyword>
<reference evidence="1 2" key="1">
    <citation type="journal article" date="2012" name="J. Bacteriol.">
        <title>Complete Genome Sequence of the Thermophilic, Piezophilic, Heterotrophic Bacterium Marinitoga piezophila KA3.</title>
        <authorList>
            <person name="Lucas S."/>
            <person name="Han J."/>
            <person name="Lapidus A."/>
            <person name="Cheng J.F."/>
            <person name="Goodwin L.A."/>
            <person name="Pitluck S."/>
            <person name="Peters L."/>
            <person name="Mikhailova N."/>
            <person name="Teshima H."/>
            <person name="Detter J.C."/>
            <person name="Han C."/>
            <person name="Tapia R."/>
            <person name="Land M."/>
            <person name="Hauser L."/>
            <person name="Kyrpides N.C."/>
            <person name="Ivanova N."/>
            <person name="Pagani I."/>
            <person name="Vannier P."/>
            <person name="Oger P."/>
            <person name="Bartlett D.H."/>
            <person name="Noll K.M."/>
            <person name="Woyke T."/>
            <person name="Jebbar M."/>
        </authorList>
    </citation>
    <scope>NUCLEOTIDE SEQUENCE [LARGE SCALE GENOMIC DNA]</scope>
    <source>
        <strain evidence="2">DSM 14283 / JCM 11233 / KA3</strain>
    </source>
</reference>
<protein>
    <recommendedName>
        <fullName evidence="3">Crp/Fnr family transcriptional regulator</fullName>
    </recommendedName>
</protein>
<dbReference type="RefSeq" id="WP_014297088.1">
    <property type="nucleotide sequence ID" value="NC_016751.1"/>
</dbReference>
<reference evidence="2" key="2">
    <citation type="submission" date="2012-01" db="EMBL/GenBank/DDBJ databases">
        <title>Complete sequence of chromosome of Marinitoga piezophila KA3.</title>
        <authorList>
            <person name="Lucas S."/>
            <person name="Han J."/>
            <person name="Lapidus A."/>
            <person name="Cheng J.-F."/>
            <person name="Goodwin L."/>
            <person name="Pitluck S."/>
            <person name="Peters L."/>
            <person name="Mikhailova N."/>
            <person name="Teshima H."/>
            <person name="Detter J.C."/>
            <person name="Han C."/>
            <person name="Tapia R."/>
            <person name="Land M."/>
            <person name="Hauser L."/>
            <person name="Kyrpides N."/>
            <person name="Ivanova N."/>
            <person name="Pagani I."/>
            <person name="Jebbar M."/>
            <person name="Vannier P."/>
            <person name="Oger P."/>
            <person name="Cario A."/>
            <person name="Bartlett D."/>
            <person name="Noll K.M."/>
            <person name="Woyke T."/>
        </authorList>
    </citation>
    <scope>NUCLEOTIDE SEQUENCE [LARGE SCALE GENOMIC DNA]</scope>
    <source>
        <strain evidence="2">DSM 14283 / JCM 11233 / KA3</strain>
    </source>
</reference>
<evidence type="ECO:0000313" key="1">
    <source>
        <dbReference type="EMBL" id="AEX86017.1"/>
    </source>
</evidence>
<evidence type="ECO:0008006" key="3">
    <source>
        <dbReference type="Google" id="ProtNLM"/>
    </source>
</evidence>
<organism evidence="1 2">
    <name type="scientific">Marinitoga piezophila (strain DSM 14283 / JCM 11233 / KA3)</name>
    <dbReference type="NCBI Taxonomy" id="443254"/>
    <lineage>
        <taxon>Bacteria</taxon>
        <taxon>Thermotogati</taxon>
        <taxon>Thermotogota</taxon>
        <taxon>Thermotogae</taxon>
        <taxon>Petrotogales</taxon>
        <taxon>Petrotogaceae</taxon>
        <taxon>Marinitoga</taxon>
    </lineage>
</organism>
<dbReference type="Proteomes" id="UP000007161">
    <property type="component" value="Chromosome"/>
</dbReference>
<dbReference type="KEGG" id="mpz:Marpi_1628"/>
<dbReference type="STRING" id="443254.Marpi_1628"/>
<dbReference type="OrthoDB" id="45174at2"/>
<dbReference type="EMBL" id="CP003257">
    <property type="protein sequence ID" value="AEX86017.1"/>
    <property type="molecule type" value="Genomic_DNA"/>
</dbReference>